<feature type="domain" description="F-box" evidence="1">
    <location>
        <begin position="19"/>
        <end position="66"/>
    </location>
</feature>
<dbReference type="InterPro" id="IPR001810">
    <property type="entry name" value="F-box_dom"/>
</dbReference>
<dbReference type="EMBL" id="CAJOBO010000473">
    <property type="protein sequence ID" value="CAF4229929.1"/>
    <property type="molecule type" value="Genomic_DNA"/>
</dbReference>
<dbReference type="InterPro" id="IPR036047">
    <property type="entry name" value="F-box-like_dom_sf"/>
</dbReference>
<dbReference type="Proteomes" id="UP000663825">
    <property type="component" value="Unassembled WGS sequence"/>
</dbReference>
<organism evidence="2 5">
    <name type="scientific">Rotaria socialis</name>
    <dbReference type="NCBI Taxonomy" id="392032"/>
    <lineage>
        <taxon>Eukaryota</taxon>
        <taxon>Metazoa</taxon>
        <taxon>Spiralia</taxon>
        <taxon>Gnathifera</taxon>
        <taxon>Rotifera</taxon>
        <taxon>Eurotatoria</taxon>
        <taxon>Bdelloidea</taxon>
        <taxon>Philodinida</taxon>
        <taxon>Philodinidae</taxon>
        <taxon>Rotaria</taxon>
    </lineage>
</organism>
<sequence>MVEEKDTFQLQFETPPVKSMLLEQLPNELLIYVFEFLSHCDLYHAMYNLNSRLNKLCHTLKLYLDLDGIKSTFDDFCSSPRPLRSQVYSLRLSDRLDRLTLVHQFTDIGIFTNLRALTITDASSENLDKVVSKLHLLRHLFYLNISRAAIQSVYITTALFSLQSLKYLILYSVEPIIFNFNHADIHPLTALEYLEIDGCHVVEFLELLKYVGPNLNRMKIGIHYTNDQDLESIDGQIIDNHRCASLSHLHMSFNYLSLTNFQLVVKLFPNLRHLTLSTFNDDLNFVSAAIWHRFISTYLLKLEKFQFHIRIDDVVQSPPPELVYSFNDLNGQWIDSSVIMDYNFRLDPSLFEFYTYSQPSLDGKYIVEFYDKKRYITAMNDMINIDKNITKLKITLHDDQLVANEPPITYPNVTSINVHSQITTIAAENDTTKNSLICSDIQKSIPDLSKINTLAFTTHSPTDSIHSPLTFTHDLLVMLSNVDHLYIPYNYLLQLLKSPSIVQELAKKIDCLSISFYNDPPLFEDMMRIISLFSARLLFLNFDIYIDFPYVTFYLILPLIMRGICAELVTFDLMLCGQNEQQALTFNEEFKIWFKQCLTTLAKANEKQSARIEYRITDRNFIISF</sequence>
<evidence type="ECO:0000259" key="1">
    <source>
        <dbReference type="PROSITE" id="PS50181"/>
    </source>
</evidence>
<dbReference type="AlphaFoldDB" id="A0A817UFR1"/>
<dbReference type="CDD" id="cd09917">
    <property type="entry name" value="F-box_SF"/>
    <property type="match status" value="1"/>
</dbReference>
<gene>
    <name evidence="4" type="ORF">HFQ381_LOCUS9167</name>
    <name evidence="3" type="ORF">LUA448_LOCUS27643</name>
    <name evidence="2" type="ORF">TIS948_LOCUS21531</name>
</gene>
<accession>A0A817UFR1</accession>
<dbReference type="SUPFAM" id="SSF52047">
    <property type="entry name" value="RNI-like"/>
    <property type="match status" value="1"/>
</dbReference>
<proteinExistence type="predicted"/>
<evidence type="ECO:0000313" key="5">
    <source>
        <dbReference type="Proteomes" id="UP000663825"/>
    </source>
</evidence>
<dbReference type="SUPFAM" id="SSF81383">
    <property type="entry name" value="F-box domain"/>
    <property type="match status" value="1"/>
</dbReference>
<dbReference type="EMBL" id="CAJNXB010003732">
    <property type="protein sequence ID" value="CAF3332869.1"/>
    <property type="molecule type" value="Genomic_DNA"/>
</dbReference>
<dbReference type="OrthoDB" id="10041295at2759"/>
<dbReference type="Gene3D" id="3.80.10.10">
    <property type="entry name" value="Ribonuclease Inhibitor"/>
    <property type="match status" value="1"/>
</dbReference>
<dbReference type="EMBL" id="CAJNYD010003824">
    <property type="protein sequence ID" value="CAF3544680.1"/>
    <property type="molecule type" value="Genomic_DNA"/>
</dbReference>
<dbReference type="PROSITE" id="PS50181">
    <property type="entry name" value="FBOX"/>
    <property type="match status" value="1"/>
</dbReference>
<name>A0A817UFR1_9BILA</name>
<dbReference type="Proteomes" id="UP000663851">
    <property type="component" value="Unassembled WGS sequence"/>
</dbReference>
<evidence type="ECO:0000313" key="2">
    <source>
        <dbReference type="EMBL" id="CAF3332869.1"/>
    </source>
</evidence>
<evidence type="ECO:0000313" key="4">
    <source>
        <dbReference type="EMBL" id="CAF4229929.1"/>
    </source>
</evidence>
<reference evidence="2" key="1">
    <citation type="submission" date="2021-02" db="EMBL/GenBank/DDBJ databases">
        <authorList>
            <person name="Nowell W R."/>
        </authorList>
    </citation>
    <scope>NUCLEOTIDE SEQUENCE</scope>
</reference>
<dbReference type="InterPro" id="IPR032675">
    <property type="entry name" value="LRR_dom_sf"/>
</dbReference>
<evidence type="ECO:0000313" key="3">
    <source>
        <dbReference type="EMBL" id="CAF3544680.1"/>
    </source>
</evidence>
<protein>
    <recommendedName>
        <fullName evidence="1">F-box domain-containing protein</fullName>
    </recommendedName>
</protein>
<dbReference type="Proteomes" id="UP000663833">
    <property type="component" value="Unassembled WGS sequence"/>
</dbReference>
<comment type="caution">
    <text evidence="2">The sequence shown here is derived from an EMBL/GenBank/DDBJ whole genome shotgun (WGS) entry which is preliminary data.</text>
</comment>